<dbReference type="EMBL" id="JAVDQF010000001">
    <property type="protein sequence ID" value="MDR6270603.1"/>
    <property type="molecule type" value="Genomic_DNA"/>
</dbReference>
<comment type="caution">
    <text evidence="1">The sequence shown here is derived from an EMBL/GenBank/DDBJ whole genome shotgun (WGS) entry which is preliminary data.</text>
</comment>
<evidence type="ECO:0000313" key="2">
    <source>
        <dbReference type="Proteomes" id="UP001185069"/>
    </source>
</evidence>
<protein>
    <recommendedName>
        <fullName evidence="3">Capsid maturation protease</fullName>
    </recommendedName>
</protein>
<name>A0ABU1JDW2_9MICC</name>
<gene>
    <name evidence="1" type="ORF">JOE69_002841</name>
</gene>
<reference evidence="1 2" key="1">
    <citation type="submission" date="2023-07" db="EMBL/GenBank/DDBJ databases">
        <title>Sequencing the genomes of 1000 actinobacteria strains.</title>
        <authorList>
            <person name="Klenk H.-P."/>
        </authorList>
    </citation>
    <scope>NUCLEOTIDE SEQUENCE [LARGE SCALE GENOMIC DNA]</scope>
    <source>
        <strain evidence="1 2">DSM 14555</strain>
    </source>
</reference>
<accession>A0ABU1JDW2</accession>
<keyword evidence="2" id="KW-1185">Reference proteome</keyword>
<evidence type="ECO:0008006" key="3">
    <source>
        <dbReference type="Google" id="ProtNLM"/>
    </source>
</evidence>
<proteinExistence type="predicted"/>
<dbReference type="RefSeq" id="WP_309799781.1">
    <property type="nucleotide sequence ID" value="NZ_JAVDQF010000001.1"/>
</dbReference>
<evidence type="ECO:0000313" key="1">
    <source>
        <dbReference type="EMBL" id="MDR6270603.1"/>
    </source>
</evidence>
<dbReference type="Proteomes" id="UP001185069">
    <property type="component" value="Unassembled WGS sequence"/>
</dbReference>
<organism evidence="1 2">
    <name type="scientific">Arthrobacter russicus</name>
    <dbReference type="NCBI Taxonomy" id="172040"/>
    <lineage>
        <taxon>Bacteria</taxon>
        <taxon>Bacillati</taxon>
        <taxon>Actinomycetota</taxon>
        <taxon>Actinomycetes</taxon>
        <taxon>Micrococcales</taxon>
        <taxon>Micrococcaceae</taxon>
        <taxon>Arthrobacter</taxon>
    </lineage>
</organism>
<sequence length="322" mass="34851">MQRAAIQSRLLSQLLTLWSRPIYNDPPTVASYAARSATLVGAALTAVSKSQSAYLSLVLGAMGLPARQPRTATVYPRSGTTVLDVYRRPEQQVRWELSQGRSSEAAVNAAIRRVTALATDDVSAAARDQTKATLSAQPKVVGYRRMIHPELSKTGSCGLCVVASTNFYTVKDLMPLHTLCKCGVMPITKGLDPGLKLNADDLQKFYDAAGSTAAEDLVRTRVVVHENGELGPILRREGDSFRTPAMAGSEPYTAPTVEDDKNSARAMINAAQATIEELQSRLAAGETFTETRMGNRSVRVDNRQGVAFNQALIERQKQKLAA</sequence>